<evidence type="ECO:0000259" key="13">
    <source>
        <dbReference type="Pfam" id="PF04452"/>
    </source>
</evidence>
<evidence type="ECO:0000256" key="5">
    <source>
        <dbReference type="ARBA" id="ARBA00022490"/>
    </source>
</evidence>
<dbReference type="AlphaFoldDB" id="I0JP46"/>
<gene>
    <name evidence="15" type="ordered locus">HBHAL_3570</name>
</gene>
<dbReference type="NCBIfam" id="NF008691">
    <property type="entry name" value="PRK11713.1-4"/>
    <property type="match status" value="1"/>
</dbReference>
<keyword evidence="8 12" id="KW-0808">Transferase</keyword>
<proteinExistence type="inferred from homology"/>
<evidence type="ECO:0000256" key="1">
    <source>
        <dbReference type="ARBA" id="ARBA00004496"/>
    </source>
</evidence>
<dbReference type="InterPro" id="IPR029028">
    <property type="entry name" value="Alpha/beta_knot_MTases"/>
</dbReference>
<dbReference type="InterPro" id="IPR006700">
    <property type="entry name" value="RsmE"/>
</dbReference>
<dbReference type="InterPro" id="IPR046886">
    <property type="entry name" value="RsmE_MTase_dom"/>
</dbReference>
<dbReference type="Pfam" id="PF04452">
    <property type="entry name" value="Methyltrans_RNA"/>
    <property type="match status" value="1"/>
</dbReference>
<dbReference type="SUPFAM" id="SSF75217">
    <property type="entry name" value="alpha/beta knot"/>
    <property type="match status" value="1"/>
</dbReference>
<evidence type="ECO:0000256" key="9">
    <source>
        <dbReference type="ARBA" id="ARBA00022691"/>
    </source>
</evidence>
<evidence type="ECO:0000256" key="6">
    <source>
        <dbReference type="ARBA" id="ARBA00022552"/>
    </source>
</evidence>
<dbReference type="STRING" id="866895.HBHAL_3570"/>
<dbReference type="eggNOG" id="COG1385">
    <property type="taxonomic scope" value="Bacteria"/>
</dbReference>
<keyword evidence="16" id="KW-1185">Reference proteome</keyword>
<keyword evidence="6 12" id="KW-0698">rRNA processing</keyword>
<feature type="domain" description="Ribosomal RNA small subunit methyltransferase E methyltransferase" evidence="13">
    <location>
        <begin position="73"/>
        <end position="242"/>
    </location>
</feature>
<evidence type="ECO:0000256" key="3">
    <source>
        <dbReference type="ARBA" id="ARBA00012328"/>
    </source>
</evidence>
<evidence type="ECO:0000256" key="11">
    <source>
        <dbReference type="ARBA" id="ARBA00047944"/>
    </source>
</evidence>
<comment type="function">
    <text evidence="10 12">Specifically methylates the N3 position of the uracil ring of uridine 1498 (m3U1498) in 16S rRNA. Acts on the fully assembled 30S ribosomal subunit.</text>
</comment>
<organism evidence="15 16">
    <name type="scientific">Halobacillus halophilus (strain ATCC 35676 / DSM 2266 / JCM 20832 / KCTC 3685 / LMG 17431 / NBRC 102448 / NCIMB 2269)</name>
    <name type="common">Sporosarcina halophila</name>
    <dbReference type="NCBI Taxonomy" id="866895"/>
    <lineage>
        <taxon>Bacteria</taxon>
        <taxon>Bacillati</taxon>
        <taxon>Bacillota</taxon>
        <taxon>Bacilli</taxon>
        <taxon>Bacillales</taxon>
        <taxon>Bacillaceae</taxon>
        <taxon>Halobacillus</taxon>
    </lineage>
</organism>
<dbReference type="GO" id="GO:0070042">
    <property type="term" value="F:rRNA (uridine-N3-)-methyltransferase activity"/>
    <property type="evidence" value="ECO:0007669"/>
    <property type="project" value="TreeGrafter"/>
</dbReference>
<protein>
    <recommendedName>
        <fullName evidence="4 12">Ribosomal RNA small subunit methyltransferase E</fullName>
        <ecNumber evidence="3 12">2.1.1.193</ecNumber>
    </recommendedName>
</protein>
<comment type="catalytic activity">
    <reaction evidence="11 12">
        <text>uridine(1498) in 16S rRNA + S-adenosyl-L-methionine = N(3)-methyluridine(1498) in 16S rRNA + S-adenosyl-L-homocysteine + H(+)</text>
        <dbReference type="Rhea" id="RHEA:42920"/>
        <dbReference type="Rhea" id="RHEA-COMP:10283"/>
        <dbReference type="Rhea" id="RHEA-COMP:10284"/>
        <dbReference type="ChEBI" id="CHEBI:15378"/>
        <dbReference type="ChEBI" id="CHEBI:57856"/>
        <dbReference type="ChEBI" id="CHEBI:59789"/>
        <dbReference type="ChEBI" id="CHEBI:65315"/>
        <dbReference type="ChEBI" id="CHEBI:74502"/>
        <dbReference type="EC" id="2.1.1.193"/>
    </reaction>
</comment>
<dbReference type="NCBIfam" id="TIGR00046">
    <property type="entry name" value="RsmE family RNA methyltransferase"/>
    <property type="match status" value="1"/>
</dbReference>
<dbReference type="PIRSF" id="PIRSF015601">
    <property type="entry name" value="MTase_slr0722"/>
    <property type="match status" value="1"/>
</dbReference>
<comment type="similarity">
    <text evidence="2 12">Belongs to the RNA methyltransferase RsmE family.</text>
</comment>
<dbReference type="Gene3D" id="3.40.1280.10">
    <property type="match status" value="1"/>
</dbReference>
<dbReference type="Pfam" id="PF20260">
    <property type="entry name" value="PUA_4"/>
    <property type="match status" value="1"/>
</dbReference>
<dbReference type="Gene3D" id="2.40.240.20">
    <property type="entry name" value="Hypothetical PUA domain-like, domain 1"/>
    <property type="match status" value="1"/>
</dbReference>
<dbReference type="InterPro" id="IPR015947">
    <property type="entry name" value="PUA-like_sf"/>
</dbReference>
<keyword evidence="9 12" id="KW-0949">S-adenosyl-L-methionine</keyword>
<dbReference type="SUPFAM" id="SSF88697">
    <property type="entry name" value="PUA domain-like"/>
    <property type="match status" value="1"/>
</dbReference>
<dbReference type="RefSeq" id="WP_014643805.1">
    <property type="nucleotide sequence ID" value="NC_017668.1"/>
</dbReference>
<evidence type="ECO:0000313" key="15">
    <source>
        <dbReference type="EMBL" id="CCG45916.1"/>
    </source>
</evidence>
<dbReference type="PANTHER" id="PTHR30027">
    <property type="entry name" value="RIBOSOMAL RNA SMALL SUBUNIT METHYLTRANSFERASE E"/>
    <property type="match status" value="1"/>
</dbReference>
<name>I0JP46_HALH3</name>
<evidence type="ECO:0000256" key="4">
    <source>
        <dbReference type="ARBA" id="ARBA00013673"/>
    </source>
</evidence>
<dbReference type="HOGENOM" id="CLU_067442_3_0_9"/>
<dbReference type="GO" id="GO:0005737">
    <property type="term" value="C:cytoplasm"/>
    <property type="evidence" value="ECO:0007669"/>
    <property type="project" value="UniProtKB-SubCell"/>
</dbReference>
<dbReference type="KEGG" id="hhd:HBHAL_3570"/>
<accession>I0JP46</accession>
<dbReference type="Proteomes" id="UP000007397">
    <property type="component" value="Chromosome"/>
</dbReference>
<evidence type="ECO:0000256" key="2">
    <source>
        <dbReference type="ARBA" id="ARBA00005528"/>
    </source>
</evidence>
<dbReference type="EC" id="2.1.1.193" evidence="3 12"/>
<dbReference type="GO" id="GO:0070475">
    <property type="term" value="P:rRNA base methylation"/>
    <property type="evidence" value="ECO:0007669"/>
    <property type="project" value="TreeGrafter"/>
</dbReference>
<evidence type="ECO:0000259" key="14">
    <source>
        <dbReference type="Pfam" id="PF20260"/>
    </source>
</evidence>
<evidence type="ECO:0000256" key="8">
    <source>
        <dbReference type="ARBA" id="ARBA00022679"/>
    </source>
</evidence>
<feature type="domain" description="Ribosomal RNA small subunit methyltransferase E PUA-like" evidence="14">
    <location>
        <begin position="18"/>
        <end position="61"/>
    </location>
</feature>
<dbReference type="PATRIC" id="fig|866895.3.peg.2592"/>
<keyword evidence="7 12" id="KW-0489">Methyltransferase</keyword>
<dbReference type="InterPro" id="IPR029026">
    <property type="entry name" value="tRNA_m1G_MTases_N"/>
</dbReference>
<dbReference type="EMBL" id="HE717023">
    <property type="protein sequence ID" value="CCG45916.1"/>
    <property type="molecule type" value="Genomic_DNA"/>
</dbReference>
<dbReference type="PANTHER" id="PTHR30027:SF3">
    <property type="entry name" value="16S RRNA (URACIL(1498)-N(3))-METHYLTRANSFERASE"/>
    <property type="match status" value="1"/>
</dbReference>
<evidence type="ECO:0000256" key="7">
    <source>
        <dbReference type="ARBA" id="ARBA00022603"/>
    </source>
</evidence>
<reference evidence="15 16" key="1">
    <citation type="journal article" date="2013" name="Environ. Microbiol.">
        <title>Chloride and organic osmolytes: a hybrid strategy to cope with elevated salinities by the moderately halophilic, chloride-dependent bacterium Halobacillus halophilus.</title>
        <authorList>
            <person name="Saum S.H."/>
            <person name="Pfeiffer F."/>
            <person name="Palm P."/>
            <person name="Rampp M."/>
            <person name="Schuster S.C."/>
            <person name="Muller V."/>
            <person name="Oesterhelt D."/>
        </authorList>
    </citation>
    <scope>NUCLEOTIDE SEQUENCE [LARGE SCALE GENOMIC DNA]</scope>
    <source>
        <strain evidence="16">ATCC 35676 / DSM 2266 / JCM 20832 / KCTC 3685 / LMG 17431 / NBRC 102448 / NCIMB 2269</strain>
    </source>
</reference>
<keyword evidence="5 12" id="KW-0963">Cytoplasm</keyword>
<dbReference type="CDD" id="cd18084">
    <property type="entry name" value="RsmE-like"/>
    <property type="match status" value="1"/>
</dbReference>
<evidence type="ECO:0000256" key="12">
    <source>
        <dbReference type="PIRNR" id="PIRNR015601"/>
    </source>
</evidence>
<dbReference type="InterPro" id="IPR046887">
    <property type="entry name" value="RsmE_PUA-like"/>
</dbReference>
<sequence>MQRYFVKGSSWENERLWITGEDVHHISRVMRMDKGDKLIGIHPELGPAICEISEVTSNHVECWVEEWLEENRELPVQVSIVQSLGKGDKLEQVVQKGTELGAFTFIPYQAERSVAKWDEKKAEKKIQRLQKIAKEASEQSERIRIPEIHSLLSFQELIHLTKEYDWCILAHADEARRKSYRPLASILEMIKPDDRVLVVFGPEGGFSEKEVSDLVSAGFLTVRLGPRILRMETAPLYFLSTLSYHFEERGKNS</sequence>
<evidence type="ECO:0000313" key="16">
    <source>
        <dbReference type="Proteomes" id="UP000007397"/>
    </source>
</evidence>
<comment type="subcellular location">
    <subcellularLocation>
        <location evidence="1 12">Cytoplasm</location>
    </subcellularLocation>
</comment>
<evidence type="ECO:0000256" key="10">
    <source>
        <dbReference type="ARBA" id="ARBA00025699"/>
    </source>
</evidence>